<evidence type="ECO:0000313" key="2">
    <source>
        <dbReference type="Proteomes" id="UP000018072"/>
    </source>
</evidence>
<comment type="caution">
    <text evidence="1">The sequence shown here is derived from an EMBL/GenBank/DDBJ whole genome shotgun (WGS) entry which is preliminary data.</text>
</comment>
<gene>
    <name evidence="1" type="ORF">BN741_01546</name>
</gene>
<accession>R7H1X9</accession>
<name>R7H1X9_9BACT</name>
<protein>
    <submittedName>
        <fullName evidence="1">Uncharacterized protein</fullName>
    </submittedName>
</protein>
<proteinExistence type="predicted"/>
<reference evidence="1" key="1">
    <citation type="submission" date="2012-11" db="EMBL/GenBank/DDBJ databases">
        <title>Dependencies among metagenomic species, viruses, plasmids and units of genetic variation.</title>
        <authorList>
            <person name="Nielsen H.B."/>
            <person name="Almeida M."/>
            <person name="Juncker A.S."/>
            <person name="Rasmussen S."/>
            <person name="Li J."/>
            <person name="Sunagawa S."/>
            <person name="Plichta D."/>
            <person name="Gautier L."/>
            <person name="Le Chatelier E."/>
            <person name="Peletier E."/>
            <person name="Bonde I."/>
            <person name="Nielsen T."/>
            <person name="Manichanh C."/>
            <person name="Arumugam M."/>
            <person name="Batto J."/>
            <person name="Santos M.B.Q.D."/>
            <person name="Blom N."/>
            <person name="Borruel N."/>
            <person name="Burgdorf K.S."/>
            <person name="Boumezbeur F."/>
            <person name="Casellas F."/>
            <person name="Dore J."/>
            <person name="Guarner F."/>
            <person name="Hansen T."/>
            <person name="Hildebrand F."/>
            <person name="Kaas R.S."/>
            <person name="Kennedy S."/>
            <person name="Kristiansen K."/>
            <person name="Kultima J.R."/>
            <person name="Leonard P."/>
            <person name="Levenez F."/>
            <person name="Lund O."/>
            <person name="Moumen B."/>
            <person name="Le Paslier D."/>
            <person name="Pons N."/>
            <person name="Pedersen O."/>
            <person name="Prifti E."/>
            <person name="Qin J."/>
            <person name="Raes J."/>
            <person name="Tap J."/>
            <person name="Tims S."/>
            <person name="Ussery D.W."/>
            <person name="Yamada T."/>
            <person name="MetaHit consortium"/>
            <person name="Renault P."/>
            <person name="Sicheritz-Ponten T."/>
            <person name="Bork P."/>
            <person name="Wang J."/>
            <person name="Brunak S."/>
            <person name="Ehrlich S.D."/>
        </authorList>
    </citation>
    <scope>NUCLEOTIDE SEQUENCE [LARGE SCALE GENOMIC DNA]</scope>
</reference>
<evidence type="ECO:0000313" key="1">
    <source>
        <dbReference type="EMBL" id="CDE33296.1"/>
    </source>
</evidence>
<dbReference type="AlphaFoldDB" id="R7H1X9"/>
<dbReference type="Proteomes" id="UP000018072">
    <property type="component" value="Unassembled WGS sequence"/>
</dbReference>
<dbReference type="STRING" id="1263103.BN741_01546"/>
<sequence>MLIVHTQKGMDFLNKMKGWIKQIDEQVELLNQSYSHCAIPHPRREEFFYRVDNEDLISVINELTKQKITERVYFYIRVCLKYFRINHFINKMKAKWERK</sequence>
<organism evidence="1 2">
    <name type="scientific">Leyella stercorea CAG:629</name>
    <dbReference type="NCBI Taxonomy" id="1263103"/>
    <lineage>
        <taxon>Bacteria</taxon>
        <taxon>Pseudomonadati</taxon>
        <taxon>Bacteroidota</taxon>
        <taxon>Bacteroidia</taxon>
        <taxon>Bacteroidales</taxon>
        <taxon>Prevotellaceae</taxon>
        <taxon>Leyella</taxon>
    </lineage>
</organism>
<dbReference type="EMBL" id="CBIT010000172">
    <property type="protein sequence ID" value="CDE33296.1"/>
    <property type="molecule type" value="Genomic_DNA"/>
</dbReference>